<reference evidence="1 2" key="1">
    <citation type="journal article" date="2023" name="BMC Biol.">
        <title>The compact genome of the sponge Oopsacas minuta (Hexactinellida) is lacking key metazoan core genes.</title>
        <authorList>
            <person name="Santini S."/>
            <person name="Schenkelaars Q."/>
            <person name="Jourda C."/>
            <person name="Duchesne M."/>
            <person name="Belahbib H."/>
            <person name="Rocher C."/>
            <person name="Selva M."/>
            <person name="Riesgo A."/>
            <person name="Vervoort M."/>
            <person name="Leys S.P."/>
            <person name="Kodjabachian L."/>
            <person name="Le Bivic A."/>
            <person name="Borchiellini C."/>
            <person name="Claverie J.M."/>
            <person name="Renard E."/>
        </authorList>
    </citation>
    <scope>NUCLEOTIDE SEQUENCE [LARGE SCALE GENOMIC DNA]</scope>
    <source>
        <strain evidence="1">SPO-2</strain>
    </source>
</reference>
<name>A0AAV7JCX3_9METZ</name>
<dbReference type="AlphaFoldDB" id="A0AAV7JCX3"/>
<comment type="caution">
    <text evidence="1">The sequence shown here is derived from an EMBL/GenBank/DDBJ whole genome shotgun (WGS) entry which is preliminary data.</text>
</comment>
<organism evidence="1 2">
    <name type="scientific">Oopsacas minuta</name>
    <dbReference type="NCBI Taxonomy" id="111878"/>
    <lineage>
        <taxon>Eukaryota</taxon>
        <taxon>Metazoa</taxon>
        <taxon>Porifera</taxon>
        <taxon>Hexactinellida</taxon>
        <taxon>Hexasterophora</taxon>
        <taxon>Lyssacinosida</taxon>
        <taxon>Leucopsacidae</taxon>
        <taxon>Oopsacas</taxon>
    </lineage>
</organism>
<keyword evidence="2" id="KW-1185">Reference proteome</keyword>
<dbReference type="EMBL" id="JAKMXF010000354">
    <property type="protein sequence ID" value="KAI6646614.1"/>
    <property type="molecule type" value="Genomic_DNA"/>
</dbReference>
<accession>A0AAV7JCX3</accession>
<evidence type="ECO:0000313" key="1">
    <source>
        <dbReference type="EMBL" id="KAI6646614.1"/>
    </source>
</evidence>
<gene>
    <name evidence="1" type="ORF">LOD99_12735</name>
</gene>
<evidence type="ECO:0000313" key="2">
    <source>
        <dbReference type="Proteomes" id="UP001165289"/>
    </source>
</evidence>
<proteinExistence type="predicted"/>
<sequence>MRKVLLLQTSGSVLEQPCLVSEMTIKTQLKETVLHVQHLAPHLVFDECRETPCGDGEECVGADDGSFTCVSERTVKELWYSSRL</sequence>
<protein>
    <submittedName>
        <fullName evidence="1">Uncharacterized protein</fullName>
    </submittedName>
</protein>
<dbReference type="Proteomes" id="UP001165289">
    <property type="component" value="Unassembled WGS sequence"/>
</dbReference>